<evidence type="ECO:0000313" key="5">
    <source>
        <dbReference type="Proteomes" id="UP000295497"/>
    </source>
</evidence>
<feature type="region of interest" description="Disordered" evidence="2">
    <location>
        <begin position="1"/>
        <end position="21"/>
    </location>
</feature>
<gene>
    <name evidence="4" type="ORF">SOCE836_055720</name>
</gene>
<dbReference type="InterPro" id="IPR045584">
    <property type="entry name" value="Pilin-like"/>
</dbReference>
<dbReference type="InterPro" id="IPR012902">
    <property type="entry name" value="N_methyl_site"/>
</dbReference>
<dbReference type="PRINTS" id="PR00813">
    <property type="entry name" value="BCTERIALGSPG"/>
</dbReference>
<keyword evidence="1" id="KW-0488">Methylation</keyword>
<evidence type="ECO:0000256" key="2">
    <source>
        <dbReference type="SAM" id="MobiDB-lite"/>
    </source>
</evidence>
<protein>
    <submittedName>
        <fullName evidence="4">Fimbrial protein pilA</fullName>
    </submittedName>
</protein>
<feature type="transmembrane region" description="Helical" evidence="3">
    <location>
        <begin position="40"/>
        <end position="64"/>
    </location>
</feature>
<evidence type="ECO:0000256" key="3">
    <source>
        <dbReference type="SAM" id="Phobius"/>
    </source>
</evidence>
<dbReference type="EMBL" id="CP012672">
    <property type="protein sequence ID" value="AUX33412.1"/>
    <property type="molecule type" value="Genomic_DNA"/>
</dbReference>
<reference evidence="4 5" key="1">
    <citation type="submission" date="2015-09" db="EMBL/GenBank/DDBJ databases">
        <title>Sorangium comparison.</title>
        <authorList>
            <person name="Zaburannyi N."/>
            <person name="Bunk B."/>
            <person name="Overmann J."/>
            <person name="Mueller R."/>
        </authorList>
    </citation>
    <scope>NUCLEOTIDE SEQUENCE [LARGE SCALE GENOMIC DNA]</scope>
    <source>
        <strain evidence="4 5">So ce836</strain>
    </source>
</reference>
<evidence type="ECO:0000313" key="4">
    <source>
        <dbReference type="EMBL" id="AUX33412.1"/>
    </source>
</evidence>
<organism evidence="4 5">
    <name type="scientific">Sorangium cellulosum</name>
    <name type="common">Polyangium cellulosum</name>
    <dbReference type="NCBI Taxonomy" id="56"/>
    <lineage>
        <taxon>Bacteria</taxon>
        <taxon>Pseudomonadati</taxon>
        <taxon>Myxococcota</taxon>
        <taxon>Polyangia</taxon>
        <taxon>Polyangiales</taxon>
        <taxon>Polyangiaceae</taxon>
        <taxon>Sorangium</taxon>
    </lineage>
</organism>
<keyword evidence="3" id="KW-0812">Transmembrane</keyword>
<dbReference type="InterPro" id="IPR000983">
    <property type="entry name" value="Bac_GSPG_pilin"/>
</dbReference>
<keyword evidence="3" id="KW-0472">Membrane</keyword>
<dbReference type="SUPFAM" id="SSF54523">
    <property type="entry name" value="Pili subunits"/>
    <property type="match status" value="1"/>
</dbReference>
<dbReference type="RefSeq" id="WP_237244094.1">
    <property type="nucleotide sequence ID" value="NZ_CP012672.1"/>
</dbReference>
<dbReference type="GO" id="GO:0015628">
    <property type="term" value="P:protein secretion by the type II secretion system"/>
    <property type="evidence" value="ECO:0007669"/>
    <property type="project" value="InterPro"/>
</dbReference>
<dbReference type="Gene3D" id="3.30.700.10">
    <property type="entry name" value="Glycoprotein, Type 4 Pilin"/>
    <property type="match status" value="1"/>
</dbReference>
<name>A0A4V0NGJ7_SORCE</name>
<accession>A0A4V0NGJ7</accession>
<dbReference type="GO" id="GO:0015627">
    <property type="term" value="C:type II protein secretion system complex"/>
    <property type="evidence" value="ECO:0007669"/>
    <property type="project" value="InterPro"/>
</dbReference>
<dbReference type="NCBIfam" id="TIGR02532">
    <property type="entry name" value="IV_pilin_GFxxxE"/>
    <property type="match status" value="1"/>
</dbReference>
<sequence>MSFSHKSKTAPGRALLGTSPAGRFGRMRRARRQRNAARRAFTLVELLVVVGMVGILAALALVGYRKYMNAAGVAEPKAVIQGIRGAQESYKAEMLVYLNVSTSLDAWYPAGTLSDRKRAWGPPHDDEANWRMLNVTTDGAVRFGYACVAGDTPPFTTTGLAGFTWSGLPGPPLNDPQFAPNGPWYVIQAAGDRDSDGTLALLLTTSTMSGIYWENDTE</sequence>
<dbReference type="Pfam" id="PF07963">
    <property type="entry name" value="N_methyl"/>
    <property type="match status" value="1"/>
</dbReference>
<proteinExistence type="predicted"/>
<dbReference type="Proteomes" id="UP000295497">
    <property type="component" value="Chromosome"/>
</dbReference>
<dbReference type="AlphaFoldDB" id="A0A4V0NGJ7"/>
<keyword evidence="3" id="KW-1133">Transmembrane helix</keyword>
<evidence type="ECO:0000256" key="1">
    <source>
        <dbReference type="ARBA" id="ARBA00022481"/>
    </source>
</evidence>